<dbReference type="RefSeq" id="WP_160904950.1">
    <property type="nucleotide sequence ID" value="NZ_WVHS01000001.1"/>
</dbReference>
<dbReference type="SUPFAM" id="SSF55486">
    <property type="entry name" value="Metalloproteases ('zincins'), catalytic domain"/>
    <property type="match status" value="1"/>
</dbReference>
<keyword evidence="1" id="KW-0732">Signal</keyword>
<dbReference type="Pfam" id="PF05299">
    <property type="entry name" value="Peptidase_M61"/>
    <property type="match status" value="1"/>
</dbReference>
<dbReference type="Gene3D" id="1.10.390.10">
    <property type="entry name" value="Neutral Protease Domain 2"/>
    <property type="match status" value="1"/>
</dbReference>
<dbReference type="Gene3D" id="2.60.40.3650">
    <property type="match status" value="1"/>
</dbReference>
<dbReference type="SMART" id="SM00228">
    <property type="entry name" value="PDZ"/>
    <property type="match status" value="1"/>
</dbReference>
<accession>A0A7K1XTU8</accession>
<feature type="chain" id="PRO_5029603172" evidence="1">
    <location>
        <begin position="19"/>
        <end position="601"/>
    </location>
</feature>
<dbReference type="PIRSF" id="PIRSF016493">
    <property type="entry name" value="Glycyl_aminpptds"/>
    <property type="match status" value="1"/>
</dbReference>
<evidence type="ECO:0000313" key="3">
    <source>
        <dbReference type="EMBL" id="MXV13936.1"/>
    </source>
</evidence>
<dbReference type="Pfam" id="PF17899">
    <property type="entry name" value="Peptidase_M61_N"/>
    <property type="match status" value="1"/>
</dbReference>
<evidence type="ECO:0000259" key="2">
    <source>
        <dbReference type="SMART" id="SM00228"/>
    </source>
</evidence>
<dbReference type="InterPro" id="IPR036034">
    <property type="entry name" value="PDZ_sf"/>
</dbReference>
<feature type="domain" description="PDZ" evidence="2">
    <location>
        <begin position="485"/>
        <end position="562"/>
    </location>
</feature>
<feature type="signal peptide" evidence="1">
    <location>
        <begin position="1"/>
        <end position="18"/>
    </location>
</feature>
<dbReference type="Gene3D" id="2.30.42.10">
    <property type="match status" value="1"/>
</dbReference>
<comment type="caution">
    <text evidence="3">The sequence shown here is derived from an EMBL/GenBank/DDBJ whole genome shotgun (WGS) entry which is preliminary data.</text>
</comment>
<dbReference type="Pfam" id="PF13180">
    <property type="entry name" value="PDZ_2"/>
    <property type="match status" value="1"/>
</dbReference>
<evidence type="ECO:0000313" key="4">
    <source>
        <dbReference type="Proteomes" id="UP000451233"/>
    </source>
</evidence>
<dbReference type="InterPro" id="IPR027268">
    <property type="entry name" value="Peptidase_M4/M1_CTD_sf"/>
</dbReference>
<dbReference type="AlphaFoldDB" id="A0A7K1XTU8"/>
<dbReference type="SUPFAM" id="SSF50156">
    <property type="entry name" value="PDZ domain-like"/>
    <property type="match status" value="1"/>
</dbReference>
<name>A0A7K1XTU8_9SPHI</name>
<dbReference type="InterPro" id="IPR024191">
    <property type="entry name" value="Peptidase_M61"/>
</dbReference>
<keyword evidence="4" id="KW-1185">Reference proteome</keyword>
<dbReference type="EMBL" id="WVHS01000001">
    <property type="protein sequence ID" value="MXV13936.1"/>
    <property type="molecule type" value="Genomic_DNA"/>
</dbReference>
<sequence>MNKFFTLILLFLMTNAEAAVKLGFEVSFIEPQAHYAEVKMNISGIAKDYVDLKMPVWTPGSYLVREFSKNVEGFSAATASGKQLPVERVRKNTWRVYANKGDFTVSYRVYAFEISVRTAFVDASHAFLSPAGVFLYPDGMLAQPCTVEIQPYNGWKKISTGLEPVSGQENTFYAPDFDILFDSPIEVGNQDVFSFSAAGVNYEMAMYGQANYDKQRLMKDMPKVIETQTAIFGENPNKRYVFIVHNYAVGSGGLEHLNSTVLGVARNSYGTESGYVGFLRLAAHEHFHLWNVKRLRPKALGPFDYENENYTTNLWIAEGFTSFFDKFSIFRAGFSTPEAYMAGVLGDVGIVENQPGNRIQSASEASYDAWTKQYRPNENSKNTTISYYNKGALIATVMNLEIMHATKGEKSLDDLMRAMYETYYKKLKRGYTDAEFREMAGKIAGKSLDEIYNDYVNGTEPINYNKYFGYAGLKMIYDDAAKTTAVLGLTLALKDGKTTVTNVARGSAGWDDGINVNDEILAINDQRINPVAVETGKATEVDKAIASMKPGDKITVLVNRDGLLQTLKVTLKGDPTIKFKVLAEESVTPAQAAVRKKWLNI</sequence>
<reference evidence="3 4" key="1">
    <citation type="submission" date="2019-11" db="EMBL/GenBank/DDBJ databases">
        <title>Pedobacter sp. HMF7056 Genome sequencing and assembly.</title>
        <authorList>
            <person name="Kang H."/>
            <person name="Kim H."/>
            <person name="Joh K."/>
        </authorList>
    </citation>
    <scope>NUCLEOTIDE SEQUENCE [LARGE SCALE GENOMIC DNA]</scope>
    <source>
        <strain evidence="3 4">HMF7056</strain>
    </source>
</reference>
<dbReference type="Proteomes" id="UP000451233">
    <property type="component" value="Unassembled WGS sequence"/>
</dbReference>
<organism evidence="3 4">
    <name type="scientific">Hufsiella ginkgonis</name>
    <dbReference type="NCBI Taxonomy" id="2695274"/>
    <lineage>
        <taxon>Bacteria</taxon>
        <taxon>Pseudomonadati</taxon>
        <taxon>Bacteroidota</taxon>
        <taxon>Sphingobacteriia</taxon>
        <taxon>Sphingobacteriales</taxon>
        <taxon>Sphingobacteriaceae</taxon>
        <taxon>Hufsiella</taxon>
    </lineage>
</organism>
<evidence type="ECO:0000256" key="1">
    <source>
        <dbReference type="SAM" id="SignalP"/>
    </source>
</evidence>
<dbReference type="InterPro" id="IPR040756">
    <property type="entry name" value="Peptidase_M61_N"/>
</dbReference>
<gene>
    <name evidence="3" type="ORF">GS398_01380</name>
</gene>
<dbReference type="InterPro" id="IPR001478">
    <property type="entry name" value="PDZ"/>
</dbReference>
<protein>
    <submittedName>
        <fullName evidence="3">PDZ domain-containing protein</fullName>
    </submittedName>
</protein>
<dbReference type="InterPro" id="IPR007963">
    <property type="entry name" value="Peptidase_M61_catalytic"/>
</dbReference>
<proteinExistence type="predicted"/>